<protein>
    <recommendedName>
        <fullName evidence="1">DUF7260 domain-containing protein</fullName>
    </recommendedName>
</protein>
<reference evidence="2 3" key="1">
    <citation type="submission" date="2020-08" db="EMBL/GenBank/DDBJ databases">
        <authorList>
            <person name="Seo M.-J."/>
        </authorList>
    </citation>
    <scope>NUCLEOTIDE SEQUENCE [LARGE SCALE GENOMIC DNA]</scope>
    <source>
        <strain evidence="2 3">MBLA0160</strain>
    </source>
</reference>
<evidence type="ECO:0000313" key="2">
    <source>
        <dbReference type="EMBL" id="MBB6645456.1"/>
    </source>
</evidence>
<dbReference type="InterPro" id="IPR055684">
    <property type="entry name" value="DUF7260"/>
</dbReference>
<evidence type="ECO:0000259" key="1">
    <source>
        <dbReference type="Pfam" id="PF23921"/>
    </source>
</evidence>
<organism evidence="2 3">
    <name type="scientific">Halobellus ruber</name>
    <dbReference type="NCBI Taxonomy" id="2761102"/>
    <lineage>
        <taxon>Archaea</taxon>
        <taxon>Methanobacteriati</taxon>
        <taxon>Methanobacteriota</taxon>
        <taxon>Stenosarchaea group</taxon>
        <taxon>Halobacteria</taxon>
        <taxon>Halobacteriales</taxon>
        <taxon>Haloferacaceae</taxon>
        <taxon>Halobellus</taxon>
    </lineage>
</organism>
<gene>
    <name evidence="2" type="ORF">H5V44_03950</name>
</gene>
<proteinExistence type="predicted"/>
<dbReference type="Proteomes" id="UP000546257">
    <property type="component" value="Unassembled WGS sequence"/>
</dbReference>
<sequence>MSTTAVRTGTASRSVVDALQSRLDAERRAVTEEMDAFDAFLDRLGSVDPGRPAPAAGLDAFDRRSGGAGLDAVRSAYEDTVMSVTHYDEEYGDTYRQSVVEEFGPEIGVALTEGPCLHPHLKRMVTEKAQQCRAERERFLEILETEVESVEAVGGGVREIRSELPEFDPDPPSTQGFGALEAEWRRLDRLEEEIDQFAADRQRAIIRQRRSFALPTAAPDVPTYLYGEFDDEYPLLSVCVDLRERVRTRKSGRERKLAGG</sequence>
<keyword evidence="3" id="KW-1185">Reference proteome</keyword>
<feature type="domain" description="DUF7260" evidence="1">
    <location>
        <begin position="15"/>
        <end position="249"/>
    </location>
</feature>
<dbReference type="AlphaFoldDB" id="A0A7J9SHH4"/>
<dbReference type="EMBL" id="JACKXD010000001">
    <property type="protein sequence ID" value="MBB6645456.1"/>
    <property type="molecule type" value="Genomic_DNA"/>
</dbReference>
<dbReference type="RefSeq" id="WP_185191810.1">
    <property type="nucleotide sequence ID" value="NZ_JACKXD010000001.1"/>
</dbReference>
<comment type="caution">
    <text evidence="2">The sequence shown here is derived from an EMBL/GenBank/DDBJ whole genome shotgun (WGS) entry which is preliminary data.</text>
</comment>
<evidence type="ECO:0000313" key="3">
    <source>
        <dbReference type="Proteomes" id="UP000546257"/>
    </source>
</evidence>
<dbReference type="Pfam" id="PF23921">
    <property type="entry name" value="DUF7260"/>
    <property type="match status" value="1"/>
</dbReference>
<accession>A0A7J9SHH4</accession>
<name>A0A7J9SHH4_9EURY</name>